<evidence type="ECO:0000256" key="8">
    <source>
        <dbReference type="ARBA" id="ARBA00023224"/>
    </source>
</evidence>
<organism evidence="10 11">
    <name type="scientific">Hesseltinella vesiculosa</name>
    <dbReference type="NCBI Taxonomy" id="101127"/>
    <lineage>
        <taxon>Eukaryota</taxon>
        <taxon>Fungi</taxon>
        <taxon>Fungi incertae sedis</taxon>
        <taxon>Mucoromycota</taxon>
        <taxon>Mucoromycotina</taxon>
        <taxon>Mucoromycetes</taxon>
        <taxon>Mucorales</taxon>
        <taxon>Cunninghamellaceae</taxon>
        <taxon>Hesseltinella</taxon>
    </lineage>
</organism>
<dbReference type="InterPro" id="IPR028082">
    <property type="entry name" value="Peripla_BP_I"/>
</dbReference>
<accession>A0A1X2G2H6</accession>
<dbReference type="PANTHER" id="PTHR10519">
    <property type="entry name" value="GABA-B RECEPTOR"/>
    <property type="match status" value="1"/>
</dbReference>
<keyword evidence="6" id="KW-0675">Receptor</keyword>
<evidence type="ECO:0000313" key="11">
    <source>
        <dbReference type="Proteomes" id="UP000242146"/>
    </source>
</evidence>
<dbReference type="InterPro" id="IPR000337">
    <property type="entry name" value="GPCR_3"/>
</dbReference>
<keyword evidence="5" id="KW-0472">Membrane</keyword>
<dbReference type="AlphaFoldDB" id="A0A1X2G2H6"/>
<evidence type="ECO:0000256" key="2">
    <source>
        <dbReference type="ARBA" id="ARBA00022692"/>
    </source>
</evidence>
<dbReference type="Proteomes" id="UP000242146">
    <property type="component" value="Unassembled WGS sequence"/>
</dbReference>
<dbReference type="GO" id="GO:0038039">
    <property type="term" value="C:G protein-coupled receptor heterodimeric complex"/>
    <property type="evidence" value="ECO:0007669"/>
    <property type="project" value="TreeGrafter"/>
</dbReference>
<evidence type="ECO:0000313" key="10">
    <source>
        <dbReference type="EMBL" id="ORX42794.1"/>
    </source>
</evidence>
<evidence type="ECO:0000256" key="7">
    <source>
        <dbReference type="ARBA" id="ARBA00023180"/>
    </source>
</evidence>
<keyword evidence="7" id="KW-0325">Glycoprotein</keyword>
<dbReference type="STRING" id="101127.A0A1X2G2H6"/>
<dbReference type="Pfam" id="PF01094">
    <property type="entry name" value="ANF_receptor"/>
    <property type="match status" value="1"/>
</dbReference>
<comment type="caution">
    <text evidence="10">The sequence shown here is derived from an EMBL/GenBank/DDBJ whole genome shotgun (WGS) entry which is preliminary data.</text>
</comment>
<keyword evidence="11" id="KW-1185">Reference proteome</keyword>
<proteinExistence type="predicted"/>
<keyword evidence="8" id="KW-0807">Transducer</keyword>
<dbReference type="Gene3D" id="3.40.50.2300">
    <property type="match status" value="2"/>
</dbReference>
<dbReference type="PRINTS" id="PR00248">
    <property type="entry name" value="GPCRMGR"/>
</dbReference>
<gene>
    <name evidence="10" type="ORF">DM01DRAFT_1296280</name>
</gene>
<evidence type="ECO:0000256" key="3">
    <source>
        <dbReference type="ARBA" id="ARBA00022989"/>
    </source>
</evidence>
<keyword evidence="4" id="KW-0297">G-protein coupled receptor</keyword>
<dbReference type="SUPFAM" id="SSF53822">
    <property type="entry name" value="Periplasmic binding protein-like I"/>
    <property type="match status" value="1"/>
</dbReference>
<evidence type="ECO:0000259" key="9">
    <source>
        <dbReference type="Pfam" id="PF01094"/>
    </source>
</evidence>
<keyword evidence="2" id="KW-0812">Transmembrane</keyword>
<dbReference type="InterPro" id="IPR001828">
    <property type="entry name" value="ANF_lig-bd_rcpt"/>
</dbReference>
<feature type="domain" description="Receptor ligand binding region" evidence="9">
    <location>
        <begin position="1"/>
        <end position="332"/>
    </location>
</feature>
<evidence type="ECO:0000256" key="5">
    <source>
        <dbReference type="ARBA" id="ARBA00023136"/>
    </source>
</evidence>
<evidence type="ECO:0000256" key="6">
    <source>
        <dbReference type="ARBA" id="ARBA00023170"/>
    </source>
</evidence>
<dbReference type="EMBL" id="MCGT01000062">
    <property type="protein sequence ID" value="ORX42794.1"/>
    <property type="molecule type" value="Genomic_DNA"/>
</dbReference>
<evidence type="ECO:0000256" key="4">
    <source>
        <dbReference type="ARBA" id="ARBA00023040"/>
    </source>
</evidence>
<keyword evidence="3" id="KW-1133">Transmembrane helix</keyword>
<protein>
    <submittedName>
        <fullName evidence="10">Periplasmic binding protein-like I</fullName>
    </submittedName>
</protein>
<dbReference type="GO" id="GO:0004965">
    <property type="term" value="F:G protein-coupled GABA receptor activity"/>
    <property type="evidence" value="ECO:0007669"/>
    <property type="project" value="InterPro"/>
</dbReference>
<dbReference type="InterPro" id="IPR002455">
    <property type="entry name" value="GPCR3_GABA-B"/>
</dbReference>
<sequence length="334" mass="36307">MAVNEINAQHLIPGAYVTLIEKDSFPDSSVDQAAVTNAVYSLVTLLQDGVIGVIGDVTSSWTALSALITSTLNLPQCSFTASSEAFSDKSQYGYFFRTIPTDIVMIDALLRFVAQQGWTKVGVLYSDDALGQQLYQRTIQQSEQLNIQLVNYQSFPASNPTSTAVNNALHNVTNSGARVLLLASSGQAQADFMVQAALSGYVTADYVWLLVDDTVARVLPNTLQQANANLTMATSFNGIFWISNWLTLNGYSPYDNFLNQWDALDSAMLAYSCMMMMAHGFKNMVTNSTNQTNQLWQLASGDLDVAMKPNVFNVGYVGPNGPMLLDSNGDMMAG</sequence>
<evidence type="ECO:0000256" key="1">
    <source>
        <dbReference type="ARBA" id="ARBA00004141"/>
    </source>
</evidence>
<reference evidence="10 11" key="1">
    <citation type="submission" date="2016-07" db="EMBL/GenBank/DDBJ databases">
        <title>Pervasive Adenine N6-methylation of Active Genes in Fungi.</title>
        <authorList>
            <consortium name="DOE Joint Genome Institute"/>
            <person name="Mondo S.J."/>
            <person name="Dannebaum R.O."/>
            <person name="Kuo R.C."/>
            <person name="Labutti K."/>
            <person name="Haridas S."/>
            <person name="Kuo A."/>
            <person name="Salamov A."/>
            <person name="Ahrendt S.R."/>
            <person name="Lipzen A."/>
            <person name="Sullivan W."/>
            <person name="Andreopoulos W.B."/>
            <person name="Clum A."/>
            <person name="Lindquist E."/>
            <person name="Daum C."/>
            <person name="Ramamoorthy G.K."/>
            <person name="Gryganskyi A."/>
            <person name="Culley D."/>
            <person name="Magnuson J.K."/>
            <person name="James T.Y."/>
            <person name="O'Malley M.A."/>
            <person name="Stajich J.E."/>
            <person name="Spatafora J.W."/>
            <person name="Visel A."/>
            <person name="Grigoriev I.V."/>
        </authorList>
    </citation>
    <scope>NUCLEOTIDE SEQUENCE [LARGE SCALE GENOMIC DNA]</scope>
    <source>
        <strain evidence="10 11">NRRL 3301</strain>
    </source>
</reference>
<name>A0A1X2G2H6_9FUNG</name>
<dbReference type="OrthoDB" id="5984008at2759"/>
<dbReference type="GO" id="GO:0007214">
    <property type="term" value="P:gamma-aminobutyric acid signaling pathway"/>
    <property type="evidence" value="ECO:0007669"/>
    <property type="project" value="TreeGrafter"/>
</dbReference>
<comment type="subcellular location">
    <subcellularLocation>
        <location evidence="1">Membrane</location>
        <topology evidence="1">Multi-pass membrane protein</topology>
    </subcellularLocation>
</comment>
<dbReference type="PANTHER" id="PTHR10519:SF68">
    <property type="entry name" value="METABOTROPIC GLUTAMATE RECEPTOR-LIKE PROTEIN Q"/>
    <property type="match status" value="1"/>
</dbReference>